<dbReference type="Pfam" id="PF04945">
    <property type="entry name" value="YHS"/>
    <property type="match status" value="1"/>
</dbReference>
<feature type="transmembrane region" description="Helical" evidence="1">
    <location>
        <begin position="121"/>
        <end position="143"/>
    </location>
</feature>
<evidence type="ECO:0000259" key="3">
    <source>
        <dbReference type="Pfam" id="PF10080"/>
    </source>
</evidence>
<keyword evidence="1" id="KW-0812">Transmembrane</keyword>
<feature type="transmembrane region" description="Helical" evidence="1">
    <location>
        <begin position="32"/>
        <end position="53"/>
    </location>
</feature>
<evidence type="ECO:0000259" key="2">
    <source>
        <dbReference type="Pfam" id="PF04945"/>
    </source>
</evidence>
<feature type="domain" description="Membrane iron-sulfur containing protein FtrD-like" evidence="3">
    <location>
        <begin position="298"/>
        <end position="401"/>
    </location>
</feature>
<dbReference type="EMBL" id="FOLW01000006">
    <property type="protein sequence ID" value="SFC99652.1"/>
    <property type="molecule type" value="Genomic_DNA"/>
</dbReference>
<dbReference type="AlphaFoldDB" id="A0AAJ5BHL1"/>
<dbReference type="Pfam" id="PF10080">
    <property type="entry name" value="FtrD-like"/>
    <property type="match status" value="1"/>
</dbReference>
<feature type="transmembrane region" description="Helical" evidence="1">
    <location>
        <begin position="155"/>
        <end position="180"/>
    </location>
</feature>
<keyword evidence="1" id="KW-0472">Membrane</keyword>
<feature type="transmembrane region" description="Helical" evidence="1">
    <location>
        <begin position="200"/>
        <end position="222"/>
    </location>
</feature>
<feature type="domain" description="YHS" evidence="2">
    <location>
        <begin position="409"/>
        <end position="454"/>
    </location>
</feature>
<keyword evidence="1" id="KW-1133">Transmembrane helix</keyword>
<evidence type="ECO:0000256" key="1">
    <source>
        <dbReference type="SAM" id="Phobius"/>
    </source>
</evidence>
<comment type="caution">
    <text evidence="4">The sequence shown here is derived from an EMBL/GenBank/DDBJ whole genome shotgun (WGS) entry which is preliminary data.</text>
</comment>
<dbReference type="InterPro" id="IPR018758">
    <property type="entry name" value="FtrD-like"/>
</dbReference>
<feature type="transmembrane region" description="Helical" evidence="1">
    <location>
        <begin position="249"/>
        <end position="267"/>
    </location>
</feature>
<evidence type="ECO:0000313" key="5">
    <source>
        <dbReference type="Proteomes" id="UP000226420"/>
    </source>
</evidence>
<name>A0AAJ5BHL1_9GAMM</name>
<dbReference type="InterPro" id="IPR007029">
    <property type="entry name" value="YHS_dom"/>
</dbReference>
<evidence type="ECO:0000313" key="4">
    <source>
        <dbReference type="EMBL" id="SFC99652.1"/>
    </source>
</evidence>
<gene>
    <name evidence="4" type="ORF">SAMN02745723_106172</name>
</gene>
<proteinExistence type="predicted"/>
<feature type="transmembrane region" description="Helical" evidence="1">
    <location>
        <begin position="6"/>
        <end position="25"/>
    </location>
</feature>
<sequence>MMSYFLVSVLQSFLPISLLLGLNWVGRKTPEVRPVVLLSLLGFFVGAVAGMNLPHSQQWTLLITILQIVFVVLFLFSQATSSLRIGYFWQLLLIFVAALRWGQTPNMSAITATSVINTELLLNVTAVVIGLMLVAFSAALMAICVRQLRYLRWPLLIILSLVLLAPLSGELMLVLMKLQVVELTKSLLSYVAKVTNANSLINYIGATLLLLVALVYLFSVVLPRSAARVESRPTEHRKAIAYYRNARRTLLVIIVLAVFIGLAQFYWDKVASQPPRLSEALPVTLAADGLVHIPLEQVKDGKLHRFVWIADDGKAVRFFVINRYPDKLRLGVVFDACLLCGDQGYVMEGNQVICVACDVRIFIPSIGKPGGCNPVPIDEWNMTETELTIGKKSLETGLNYFSTIVELQVSDPVDGSKVTNTKAEHRYNFAGKTYFFANAANYEAFRDNPEKYVKEAQ</sequence>
<accession>A0AAJ5BHL1</accession>
<feature type="transmembrane region" description="Helical" evidence="1">
    <location>
        <begin position="83"/>
        <end position="101"/>
    </location>
</feature>
<protein>
    <submittedName>
        <fullName evidence="4">Uncharacterized membrane protein</fullName>
    </submittedName>
</protein>
<feature type="transmembrane region" description="Helical" evidence="1">
    <location>
        <begin position="59"/>
        <end position="76"/>
    </location>
</feature>
<organism evidence="4 5">
    <name type="scientific">Pragia fontium DSM 5563 = ATCC 49100</name>
    <dbReference type="NCBI Taxonomy" id="1122977"/>
    <lineage>
        <taxon>Bacteria</taxon>
        <taxon>Pseudomonadati</taxon>
        <taxon>Pseudomonadota</taxon>
        <taxon>Gammaproteobacteria</taxon>
        <taxon>Enterobacterales</taxon>
        <taxon>Budviciaceae</taxon>
        <taxon>Pragia</taxon>
    </lineage>
</organism>
<reference evidence="4 5" key="1">
    <citation type="submission" date="2016-10" db="EMBL/GenBank/DDBJ databases">
        <authorList>
            <person name="Varghese N."/>
            <person name="Submissions S."/>
        </authorList>
    </citation>
    <scope>NUCLEOTIDE SEQUENCE [LARGE SCALE GENOMIC DNA]</scope>
    <source>
        <strain evidence="4 5">DSM 5563</strain>
    </source>
</reference>
<dbReference type="Proteomes" id="UP000226420">
    <property type="component" value="Unassembled WGS sequence"/>
</dbReference>